<keyword evidence="4 5" id="KW-0720">Serine protease</keyword>
<proteinExistence type="inferred from homology"/>
<dbReference type="PROSITE" id="PS00137">
    <property type="entry name" value="SUBTILASE_HIS"/>
    <property type="match status" value="1"/>
</dbReference>
<dbReference type="InterPro" id="IPR022398">
    <property type="entry name" value="Peptidase_S8_His-AS"/>
</dbReference>
<dbReference type="PROSITE" id="PS51892">
    <property type="entry name" value="SUBTILASE"/>
    <property type="match status" value="1"/>
</dbReference>
<dbReference type="InterPro" id="IPR050131">
    <property type="entry name" value="Peptidase_S8_subtilisin-like"/>
</dbReference>
<evidence type="ECO:0000256" key="1">
    <source>
        <dbReference type="ARBA" id="ARBA00011073"/>
    </source>
</evidence>
<evidence type="ECO:0000256" key="8">
    <source>
        <dbReference type="SAM" id="SignalP"/>
    </source>
</evidence>
<dbReference type="Pfam" id="PF00082">
    <property type="entry name" value="Peptidase_S8"/>
    <property type="match status" value="1"/>
</dbReference>
<feature type="domain" description="Peptidase S8/S53" evidence="9">
    <location>
        <begin position="205"/>
        <end position="488"/>
    </location>
</feature>
<dbReference type="PROSITE" id="PS00138">
    <property type="entry name" value="SUBTILASE_SER"/>
    <property type="match status" value="1"/>
</dbReference>
<evidence type="ECO:0000256" key="6">
    <source>
        <dbReference type="RuleBase" id="RU003355"/>
    </source>
</evidence>
<comment type="similarity">
    <text evidence="1 5 6">Belongs to the peptidase S8 family.</text>
</comment>
<keyword evidence="11" id="KW-1185">Reference proteome</keyword>
<dbReference type="InterPro" id="IPR000209">
    <property type="entry name" value="Peptidase_S8/S53_dom"/>
</dbReference>
<dbReference type="EMBL" id="NHMK01000009">
    <property type="protein sequence ID" value="OWL97403.1"/>
    <property type="molecule type" value="Genomic_DNA"/>
</dbReference>
<dbReference type="GO" id="GO:0004252">
    <property type="term" value="F:serine-type endopeptidase activity"/>
    <property type="evidence" value="ECO:0007669"/>
    <property type="project" value="UniProtKB-UniRule"/>
</dbReference>
<evidence type="ECO:0000256" key="7">
    <source>
        <dbReference type="SAM" id="MobiDB-lite"/>
    </source>
</evidence>
<gene>
    <name evidence="10" type="ORF">CBQ26_03645</name>
</gene>
<name>A0A246BP12_9DEIO</name>
<dbReference type="SUPFAM" id="SSF52743">
    <property type="entry name" value="Subtilisin-like"/>
    <property type="match status" value="1"/>
</dbReference>
<evidence type="ECO:0000313" key="10">
    <source>
        <dbReference type="EMBL" id="OWL97403.1"/>
    </source>
</evidence>
<keyword evidence="2 5" id="KW-0645">Protease</keyword>
<dbReference type="Proteomes" id="UP000197208">
    <property type="component" value="Unassembled WGS sequence"/>
</dbReference>
<feature type="active site" description="Charge relay system" evidence="5">
    <location>
        <position position="260"/>
    </location>
</feature>
<dbReference type="Gene3D" id="3.40.50.200">
    <property type="entry name" value="Peptidase S8/S53 domain"/>
    <property type="match status" value="1"/>
</dbReference>
<evidence type="ECO:0000256" key="4">
    <source>
        <dbReference type="ARBA" id="ARBA00022825"/>
    </source>
</evidence>
<evidence type="ECO:0000313" key="11">
    <source>
        <dbReference type="Proteomes" id="UP000197208"/>
    </source>
</evidence>
<feature type="chain" id="PRO_5013372130" description="Peptidase S8/S53 domain-containing protein" evidence="8">
    <location>
        <begin position="27"/>
        <end position="644"/>
    </location>
</feature>
<dbReference type="InterPro" id="IPR015500">
    <property type="entry name" value="Peptidase_S8_subtilisin-rel"/>
</dbReference>
<dbReference type="PANTHER" id="PTHR43806:SF11">
    <property type="entry name" value="CEREVISIN-RELATED"/>
    <property type="match status" value="1"/>
</dbReference>
<dbReference type="AlphaFoldDB" id="A0A246BP12"/>
<dbReference type="GO" id="GO:0006508">
    <property type="term" value="P:proteolysis"/>
    <property type="evidence" value="ECO:0007669"/>
    <property type="project" value="UniProtKB-KW"/>
</dbReference>
<dbReference type="InterPro" id="IPR023828">
    <property type="entry name" value="Peptidase_S8_Ser-AS"/>
</dbReference>
<feature type="active site" description="Charge relay system" evidence="5">
    <location>
        <position position="214"/>
    </location>
</feature>
<sequence>MPVFSAPLTRYLTLAVLTGALLSACGGGGSGPSQTTPATPAPTTPVTPAPVTPAPATTFSVSGILTFPGATGAATDDTPAVHAARTTPAGGTGEIPGEYLIVTRPGLSVQGLGTLTVTTPDVGVTTLRRVTGSSAAGLALYRSEQTLSAPQSRLVAQALLGQPGVQAVTPNRRLQALATPNDPYYPLQWQYPALNLPAAWNRTTGAAVTVAVVDSGVVPHADLRDRTLPGMDFVSDPDLAGDGNGVDPDPTDLGGDTDYHGTHVAGSVAAHTGNGRGVAGVSWGARIVPVRALDTTGAGSLADILDGVLWAAGVPVDGVPENRHPARIVNLSLGGPGACSAAERRVFAELRARQVVTVVAAGNDDVDVSTSSPANCADVITVGATGPDGRRAPYSNHGARIDVMAPGGNSRLSVSVNGRAYPGGILSTVRDQGGQDAYAFMDGTSMAAPHVAGAAALLLGQEPTLTPDQVRARLRASAAPLGSRCDVSGGCGAGLIDVNALLSGQTPTAPAPTPPVTNTAVVVAALFMDGDTLDASRSEFTEVPGGTLRPPYTLRNLKAGTYLVAAWQDTDDDGQVDDGEPFGVYPDPLTLSGAGRALTGIDLTMEAAAVTGASLTGSVTAERARHARATLRAMTGSDGKQSTP</sequence>
<dbReference type="PRINTS" id="PR00723">
    <property type="entry name" value="SUBTILISIN"/>
</dbReference>
<feature type="active site" description="Charge relay system" evidence="5">
    <location>
        <position position="445"/>
    </location>
</feature>
<feature type="signal peptide" evidence="8">
    <location>
        <begin position="1"/>
        <end position="26"/>
    </location>
</feature>
<dbReference type="InterPro" id="IPR036852">
    <property type="entry name" value="Peptidase_S8/S53_dom_sf"/>
</dbReference>
<comment type="caution">
    <text evidence="10">The sequence shown here is derived from an EMBL/GenBank/DDBJ whole genome shotgun (WGS) entry which is preliminary data.</text>
</comment>
<dbReference type="RefSeq" id="WP_172417901.1">
    <property type="nucleotide sequence ID" value="NZ_BNAM01000011.1"/>
</dbReference>
<keyword evidence="8" id="KW-0732">Signal</keyword>
<accession>A0A246BP12</accession>
<dbReference type="PANTHER" id="PTHR43806">
    <property type="entry name" value="PEPTIDASE S8"/>
    <property type="match status" value="1"/>
</dbReference>
<organism evidence="10 11">
    <name type="scientific">Deinococcus indicus</name>
    <dbReference type="NCBI Taxonomy" id="223556"/>
    <lineage>
        <taxon>Bacteria</taxon>
        <taxon>Thermotogati</taxon>
        <taxon>Deinococcota</taxon>
        <taxon>Deinococci</taxon>
        <taxon>Deinococcales</taxon>
        <taxon>Deinococcaceae</taxon>
        <taxon>Deinococcus</taxon>
    </lineage>
</organism>
<dbReference type="InterPro" id="IPR023827">
    <property type="entry name" value="Peptidase_S8_Asp-AS"/>
</dbReference>
<evidence type="ECO:0000256" key="2">
    <source>
        <dbReference type="ARBA" id="ARBA00022670"/>
    </source>
</evidence>
<keyword evidence="3 5" id="KW-0378">Hydrolase</keyword>
<evidence type="ECO:0000256" key="3">
    <source>
        <dbReference type="ARBA" id="ARBA00022801"/>
    </source>
</evidence>
<feature type="compositionally biased region" description="Pro residues" evidence="7">
    <location>
        <begin position="39"/>
        <end position="49"/>
    </location>
</feature>
<protein>
    <recommendedName>
        <fullName evidence="9">Peptidase S8/S53 domain-containing protein</fullName>
    </recommendedName>
</protein>
<evidence type="ECO:0000259" key="9">
    <source>
        <dbReference type="Pfam" id="PF00082"/>
    </source>
</evidence>
<reference evidence="10 11" key="1">
    <citation type="submission" date="2017-05" db="EMBL/GenBank/DDBJ databases">
        <title>De novo genome assembly of Deniococcus indicus strain DR1.</title>
        <authorList>
            <person name="Chauhan D."/>
            <person name="Yennamalli R.M."/>
            <person name="Priyadarshini R."/>
        </authorList>
    </citation>
    <scope>NUCLEOTIDE SEQUENCE [LARGE SCALE GENOMIC DNA]</scope>
    <source>
        <strain evidence="10 11">DR1</strain>
    </source>
</reference>
<feature type="region of interest" description="Disordered" evidence="7">
    <location>
        <begin position="26"/>
        <end position="49"/>
    </location>
</feature>
<evidence type="ECO:0000256" key="5">
    <source>
        <dbReference type="PROSITE-ProRule" id="PRU01240"/>
    </source>
</evidence>
<dbReference type="PROSITE" id="PS00136">
    <property type="entry name" value="SUBTILASE_ASP"/>
    <property type="match status" value="1"/>
</dbReference>